<comment type="caution">
    <text evidence="1">The sequence shown here is derived from an EMBL/GenBank/DDBJ whole genome shotgun (WGS) entry which is preliminary data.</text>
</comment>
<keyword evidence="2" id="KW-1185">Reference proteome</keyword>
<dbReference type="RefSeq" id="WP_276281249.1">
    <property type="nucleotide sequence ID" value="NZ_CP119809.1"/>
</dbReference>
<reference evidence="1 2" key="1">
    <citation type="journal article" date="2019" name="Int. J. Syst. Evol. Microbiol.">
        <title>The Global Catalogue of Microorganisms (GCM) 10K type strain sequencing project: providing services to taxonomists for standard genome sequencing and annotation.</title>
        <authorList>
            <consortium name="The Broad Institute Genomics Platform"/>
            <consortium name="The Broad Institute Genome Sequencing Center for Infectious Disease"/>
            <person name="Wu L."/>
            <person name="Ma J."/>
        </authorList>
    </citation>
    <scope>NUCLEOTIDE SEQUENCE [LARGE SCALE GENOMIC DNA]</scope>
    <source>
        <strain evidence="1 2">DT72</strain>
    </source>
</reference>
<dbReference type="EMBL" id="JBHSZH010000005">
    <property type="protein sequence ID" value="MFC7080868.1"/>
    <property type="molecule type" value="Genomic_DNA"/>
</dbReference>
<dbReference type="GO" id="GO:0016787">
    <property type="term" value="F:hydrolase activity"/>
    <property type="evidence" value="ECO:0007669"/>
    <property type="project" value="UniProtKB-KW"/>
</dbReference>
<dbReference type="InterPro" id="IPR006311">
    <property type="entry name" value="TAT_signal"/>
</dbReference>
<dbReference type="GeneID" id="79302438"/>
<keyword evidence="1" id="KW-0378">Hydrolase</keyword>
<accession>A0ABD5WKZ9</accession>
<dbReference type="AlphaFoldDB" id="A0ABD5WKZ9"/>
<sequence>MTFNRRTFLKRSAVTTTGLAAVVGSTGTAAASDVPLISTRDHFDDDGNLKSGYGTFEYDTSGDVPGVDTGCVGDLTVFIHGWDKKSSESDAEQAAHDKISHARDELTAAGYDGTVVGYTWDNDVGGGVDYGWGEAQNAAQGNGPKLAQFAVDLKYNCPSANVRFVSHSLGAQVLLSSLRSLNGSWFTDNGYEVLTTHLLGAAQDNEAPTQEWPDTYNAISNVVTGAFNYYSEADDVLQWVYNTIEFDQALGETGAEDGNTPAPNYTDFDGTGQVGDNHSGYLTNLSDEIVYHQNHLGSYV</sequence>
<protein>
    <submittedName>
        <fullName evidence="1">Alpha/beta hydrolase</fullName>
    </submittedName>
</protein>
<dbReference type="PROSITE" id="PS51318">
    <property type="entry name" value="TAT"/>
    <property type="match status" value="1"/>
</dbReference>
<dbReference type="Gene3D" id="3.40.50.1820">
    <property type="entry name" value="alpha/beta hydrolase"/>
    <property type="match status" value="1"/>
</dbReference>
<proteinExistence type="predicted"/>
<gene>
    <name evidence="1" type="ORF">ACFQJ6_12885</name>
</gene>
<evidence type="ECO:0000313" key="2">
    <source>
        <dbReference type="Proteomes" id="UP001596407"/>
    </source>
</evidence>
<name>A0ABD5WKZ9_9EURY</name>
<organism evidence="1 2">
    <name type="scientific">Halorussus caseinilyticus</name>
    <dbReference type="NCBI Taxonomy" id="3034025"/>
    <lineage>
        <taxon>Archaea</taxon>
        <taxon>Methanobacteriati</taxon>
        <taxon>Methanobacteriota</taxon>
        <taxon>Stenosarchaea group</taxon>
        <taxon>Halobacteria</taxon>
        <taxon>Halobacteriales</taxon>
        <taxon>Haladaptataceae</taxon>
        <taxon>Halorussus</taxon>
    </lineage>
</organism>
<dbReference type="Proteomes" id="UP001596407">
    <property type="component" value="Unassembled WGS sequence"/>
</dbReference>
<evidence type="ECO:0000313" key="1">
    <source>
        <dbReference type="EMBL" id="MFC7080868.1"/>
    </source>
</evidence>
<dbReference type="InterPro" id="IPR029058">
    <property type="entry name" value="AB_hydrolase_fold"/>
</dbReference>
<dbReference type="SUPFAM" id="SSF53474">
    <property type="entry name" value="alpha/beta-Hydrolases"/>
    <property type="match status" value="1"/>
</dbReference>